<name>A0A1T4WVX9_9FIRM</name>
<dbReference type="CDD" id="cd16896">
    <property type="entry name" value="LT_Slt70-like"/>
    <property type="match status" value="1"/>
</dbReference>
<dbReference type="OrthoDB" id="9815002at2"/>
<keyword evidence="3" id="KW-1185">Reference proteome</keyword>
<accession>A0A1T4WVX9</accession>
<dbReference type="GeneID" id="93337574"/>
<dbReference type="AlphaFoldDB" id="A0A1T4WVX9"/>
<reference evidence="2 3" key="1">
    <citation type="submission" date="2017-02" db="EMBL/GenBank/DDBJ databases">
        <authorList>
            <person name="Peterson S.W."/>
        </authorList>
    </citation>
    <scope>NUCLEOTIDE SEQUENCE [LARGE SCALE GENOMIC DNA]</scope>
    <source>
        <strain evidence="2 3">ATCC 27749</strain>
    </source>
</reference>
<proteinExistence type="predicted"/>
<dbReference type="SUPFAM" id="SSF53955">
    <property type="entry name" value="Lysozyme-like"/>
    <property type="match status" value="1"/>
</dbReference>
<evidence type="ECO:0000313" key="2">
    <source>
        <dbReference type="EMBL" id="SKA81409.1"/>
    </source>
</evidence>
<dbReference type="InterPro" id="IPR023346">
    <property type="entry name" value="Lysozyme-like_dom_sf"/>
</dbReference>
<evidence type="ECO:0000259" key="1">
    <source>
        <dbReference type="Pfam" id="PF01464"/>
    </source>
</evidence>
<gene>
    <name evidence="2" type="ORF">SAMN02745178_01097</name>
</gene>
<dbReference type="InterPro" id="IPR008258">
    <property type="entry name" value="Transglycosylase_SLT_dom_1"/>
</dbReference>
<dbReference type="Pfam" id="PF01464">
    <property type="entry name" value="SLT"/>
    <property type="match status" value="1"/>
</dbReference>
<sequence length="195" mass="22310">MPKAKKRKRSILAPILALLLVLALAGTLLFSAFRDKIEHWEYPQRFTEYVEYYAGKYGIDPMILYAFIRTESNFDPNADSDAGARGLMQITEVTFDWIKMKIAPTESLTFDDLYDPETNIRFGSYFVSYCLDRYSGHLATAAAAYHSGVGTVDGLLGQEAYSTDGVTLDHYPYPQMRLYVKKITESYQHYSEIYK</sequence>
<evidence type="ECO:0000313" key="3">
    <source>
        <dbReference type="Proteomes" id="UP000190286"/>
    </source>
</evidence>
<dbReference type="RefSeq" id="WP_078784087.1">
    <property type="nucleotide sequence ID" value="NZ_DBFBKF010000255.1"/>
</dbReference>
<protein>
    <submittedName>
        <fullName evidence="2">Soluble lytic murein transglycosylase</fullName>
    </submittedName>
</protein>
<organism evidence="2 3">
    <name type="scientific">Gemmiger formicilis</name>
    <dbReference type="NCBI Taxonomy" id="745368"/>
    <lineage>
        <taxon>Bacteria</taxon>
        <taxon>Bacillati</taxon>
        <taxon>Bacillota</taxon>
        <taxon>Clostridia</taxon>
        <taxon>Eubacteriales</taxon>
        <taxon>Gemmiger</taxon>
    </lineage>
</organism>
<dbReference type="Gene3D" id="1.10.530.10">
    <property type="match status" value="1"/>
</dbReference>
<dbReference type="PANTHER" id="PTHR37423:SF2">
    <property type="entry name" value="MEMBRANE-BOUND LYTIC MUREIN TRANSGLYCOSYLASE C"/>
    <property type="match status" value="1"/>
</dbReference>
<dbReference type="PANTHER" id="PTHR37423">
    <property type="entry name" value="SOLUBLE LYTIC MUREIN TRANSGLYCOSYLASE-RELATED"/>
    <property type="match status" value="1"/>
</dbReference>
<dbReference type="Proteomes" id="UP000190286">
    <property type="component" value="Unassembled WGS sequence"/>
</dbReference>
<dbReference type="EMBL" id="FUYF01000004">
    <property type="protein sequence ID" value="SKA81409.1"/>
    <property type="molecule type" value="Genomic_DNA"/>
</dbReference>
<feature type="domain" description="Transglycosylase SLT" evidence="1">
    <location>
        <begin position="49"/>
        <end position="153"/>
    </location>
</feature>
<dbReference type="STRING" id="745368.SAMN02745178_01097"/>